<evidence type="ECO:0000313" key="2">
    <source>
        <dbReference type="EMBL" id="VDM15237.1"/>
    </source>
</evidence>
<feature type="compositionally biased region" description="Acidic residues" evidence="1">
    <location>
        <begin position="178"/>
        <end position="191"/>
    </location>
</feature>
<dbReference type="AlphaFoldDB" id="A0A3P7EFQ1"/>
<feature type="compositionally biased region" description="Basic and acidic residues" evidence="1">
    <location>
        <begin position="198"/>
        <end position="225"/>
    </location>
</feature>
<organism evidence="2 3">
    <name type="scientific">Wuchereria bancrofti</name>
    <dbReference type="NCBI Taxonomy" id="6293"/>
    <lineage>
        <taxon>Eukaryota</taxon>
        <taxon>Metazoa</taxon>
        <taxon>Ecdysozoa</taxon>
        <taxon>Nematoda</taxon>
        <taxon>Chromadorea</taxon>
        <taxon>Rhabditida</taxon>
        <taxon>Spirurina</taxon>
        <taxon>Spiruromorpha</taxon>
        <taxon>Filarioidea</taxon>
        <taxon>Onchocercidae</taxon>
        <taxon>Wuchereria</taxon>
    </lineage>
</organism>
<dbReference type="Proteomes" id="UP000270924">
    <property type="component" value="Unassembled WGS sequence"/>
</dbReference>
<accession>A0A3P7EFQ1</accession>
<name>A0A3P7EFQ1_WUCBA</name>
<feature type="non-terminal residue" evidence="2">
    <location>
        <position position="1"/>
    </location>
</feature>
<feature type="region of interest" description="Disordered" evidence="1">
    <location>
        <begin position="14"/>
        <end position="77"/>
    </location>
</feature>
<feature type="region of interest" description="Disordered" evidence="1">
    <location>
        <begin position="130"/>
        <end position="225"/>
    </location>
</feature>
<evidence type="ECO:0000313" key="3">
    <source>
        <dbReference type="Proteomes" id="UP000270924"/>
    </source>
</evidence>
<evidence type="ECO:0000256" key="1">
    <source>
        <dbReference type="SAM" id="MobiDB-lite"/>
    </source>
</evidence>
<dbReference type="InParanoid" id="A0A3P7EFQ1"/>
<gene>
    <name evidence="2" type="ORF">WBA_LOCUS8623</name>
</gene>
<dbReference type="EMBL" id="UYWW01007400">
    <property type="protein sequence ID" value="VDM15237.1"/>
    <property type="molecule type" value="Genomic_DNA"/>
</dbReference>
<protein>
    <submittedName>
        <fullName evidence="2">Uncharacterized protein</fullName>
    </submittedName>
</protein>
<sequence length="247" mass="26966">DLTVHGVDIVSNAVAKQQQQPQNVGGSGASILDNVNDAESNGSFELIDEGRVGDVDSLPDQDIDNDSGGTRHQQCRESTYEVEHLQKETMMEAEEEHVDGSECIATVRVQDDVHDVQETEFAVQSIVLDDNRSQHSGEDGSAAMDYLSEGVGGTNSRRDSLTDTAAVANMSANKQQEESDSQDNADADNDDNTSKLATDAEHQEMQLEDTDGNKGKMDMDDKRSDSHLDECCYWMDATELLCTQKSV</sequence>
<keyword evidence="3" id="KW-1185">Reference proteome</keyword>
<feature type="compositionally biased region" description="Polar residues" evidence="1">
    <location>
        <begin position="14"/>
        <end position="24"/>
    </location>
</feature>
<proteinExistence type="predicted"/>
<reference evidence="2 3" key="1">
    <citation type="submission" date="2018-11" db="EMBL/GenBank/DDBJ databases">
        <authorList>
            <consortium name="Pathogen Informatics"/>
        </authorList>
    </citation>
    <scope>NUCLEOTIDE SEQUENCE [LARGE SCALE GENOMIC DNA]</scope>
</reference>
<dbReference type="OrthoDB" id="10643807at2759"/>